<feature type="domain" description="PDZ" evidence="1">
    <location>
        <begin position="22"/>
        <end position="78"/>
    </location>
</feature>
<organism evidence="2">
    <name type="scientific">Oikopleura dioica</name>
    <name type="common">Tunicate</name>
    <dbReference type="NCBI Taxonomy" id="34765"/>
    <lineage>
        <taxon>Eukaryota</taxon>
        <taxon>Metazoa</taxon>
        <taxon>Chordata</taxon>
        <taxon>Tunicata</taxon>
        <taxon>Appendicularia</taxon>
        <taxon>Copelata</taxon>
        <taxon>Oikopleuridae</taxon>
        <taxon>Oikopleura</taxon>
    </lineage>
</organism>
<dbReference type="Gene3D" id="2.30.42.10">
    <property type="match status" value="1"/>
</dbReference>
<dbReference type="InterPro" id="IPR001478">
    <property type="entry name" value="PDZ"/>
</dbReference>
<feature type="non-terminal residue" evidence="2">
    <location>
        <position position="604"/>
    </location>
</feature>
<dbReference type="SMART" id="SM00228">
    <property type="entry name" value="PDZ"/>
    <property type="match status" value="1"/>
</dbReference>
<dbReference type="InterPro" id="IPR036034">
    <property type="entry name" value="PDZ_sf"/>
</dbReference>
<dbReference type="InParanoid" id="E4Y2V8"/>
<keyword evidence="3" id="KW-1185">Reference proteome</keyword>
<name>E4Y2V8_OIKDI</name>
<gene>
    <name evidence="2" type="ORF">GSOID_T00016517001</name>
</gene>
<protein>
    <recommendedName>
        <fullName evidence="1">PDZ domain-containing protein</fullName>
    </recommendedName>
</protein>
<evidence type="ECO:0000259" key="1">
    <source>
        <dbReference type="PROSITE" id="PS50106"/>
    </source>
</evidence>
<dbReference type="OrthoDB" id="10007415at2759"/>
<dbReference type="SUPFAM" id="SSF48065">
    <property type="entry name" value="DBL homology domain (DH-domain)"/>
    <property type="match status" value="1"/>
</dbReference>
<dbReference type="Pfam" id="PF17820">
    <property type="entry name" value="PDZ_6"/>
    <property type="match status" value="1"/>
</dbReference>
<dbReference type="AlphaFoldDB" id="E4Y2V8"/>
<dbReference type="PROSITE" id="PS50106">
    <property type="entry name" value="PDZ"/>
    <property type="match status" value="1"/>
</dbReference>
<dbReference type="InterPro" id="IPR041489">
    <property type="entry name" value="PDZ_6"/>
</dbReference>
<dbReference type="Proteomes" id="UP000001307">
    <property type="component" value="Unassembled WGS sequence"/>
</dbReference>
<evidence type="ECO:0000313" key="3">
    <source>
        <dbReference type="Proteomes" id="UP000001307"/>
    </source>
</evidence>
<dbReference type="SUPFAM" id="SSF50156">
    <property type="entry name" value="PDZ domain-like"/>
    <property type="match status" value="1"/>
</dbReference>
<dbReference type="InterPro" id="IPR035899">
    <property type="entry name" value="DBL_dom_sf"/>
</dbReference>
<sequence>MKPRRRSLANVEYFRQNAMESLLKSVEPDSPAEREDIRVGDKLIRANGTRLDQLPHREMQRVLQESRGHTELVLLRRTKSMDSRELRPEVSSPSHNLEKKQKEVFLVKAIENEKDVRAFLLSKLADCTDDDSRARVNREYKESETKEDQYRRQLLSLGAASEGHGLKTLSISKAYGLILFLFHRNSLNKLLYRELYDSMLAAKKDKVDGLIDRIYRDCLSRDGGISLYETEQNADEEESADSFVKDIEEAYHAIEEYKTRDDFDPKAALDNLRSIVDQEVQNYFEAFEDHLQEEQIKNPGMRHPENDEILKLDDDFIQYIQSPTPQAEATIQVLWEILREKLPKNSVINREAKKRRTTSMFIPNMSNMSRSFSSISTAKESIKSLFSETRKARDKSYSIHVTSPLVETSTSETPSRPISMDQETIEQAEEMKQEIEPITPEFQILPLVPWIHDVKQTHPEFDLSTVSKEEQGRQMVIHELINVHHNASAKVTFIKEIFKPKVLELTPLKEGDAVCESIFRNINETKDFFDDLRDQLEARKTEDGACIRGLGDILFAFFDLEKEHGKQFQSAMSSWVSRDSEFLNTMEKMRSMSGPDNDDPLGFF</sequence>
<dbReference type="EMBL" id="FN653949">
    <property type="protein sequence ID" value="CBY16188.1"/>
    <property type="molecule type" value="Genomic_DNA"/>
</dbReference>
<accession>E4Y2V8</accession>
<reference evidence="2" key="1">
    <citation type="journal article" date="2010" name="Science">
        <title>Plasticity of animal genome architecture unmasked by rapid evolution of a pelagic tunicate.</title>
        <authorList>
            <person name="Denoeud F."/>
            <person name="Henriet S."/>
            <person name="Mungpakdee S."/>
            <person name="Aury J.M."/>
            <person name="Da Silva C."/>
            <person name="Brinkmann H."/>
            <person name="Mikhaleva J."/>
            <person name="Olsen L.C."/>
            <person name="Jubin C."/>
            <person name="Canestro C."/>
            <person name="Bouquet J.M."/>
            <person name="Danks G."/>
            <person name="Poulain J."/>
            <person name="Campsteijn C."/>
            <person name="Adamski M."/>
            <person name="Cross I."/>
            <person name="Yadetie F."/>
            <person name="Muffato M."/>
            <person name="Louis A."/>
            <person name="Butcher S."/>
            <person name="Tsagkogeorga G."/>
            <person name="Konrad A."/>
            <person name="Singh S."/>
            <person name="Jensen M.F."/>
            <person name="Cong E.H."/>
            <person name="Eikeseth-Otteraa H."/>
            <person name="Noel B."/>
            <person name="Anthouard V."/>
            <person name="Porcel B.M."/>
            <person name="Kachouri-Lafond R."/>
            <person name="Nishino A."/>
            <person name="Ugolini M."/>
            <person name="Chourrout P."/>
            <person name="Nishida H."/>
            <person name="Aasland R."/>
            <person name="Huzurbazar S."/>
            <person name="Westhof E."/>
            <person name="Delsuc F."/>
            <person name="Lehrach H."/>
            <person name="Reinhardt R."/>
            <person name="Weissenbach J."/>
            <person name="Roy S.W."/>
            <person name="Artiguenave F."/>
            <person name="Postlethwait J.H."/>
            <person name="Manak J.R."/>
            <person name="Thompson E.M."/>
            <person name="Jaillon O."/>
            <person name="Du Pasquier L."/>
            <person name="Boudinot P."/>
            <person name="Liberles D.A."/>
            <person name="Volff J.N."/>
            <person name="Philippe H."/>
            <person name="Lenhard B."/>
            <person name="Roest Crollius H."/>
            <person name="Wincker P."/>
            <person name="Chourrout D."/>
        </authorList>
    </citation>
    <scope>NUCLEOTIDE SEQUENCE [LARGE SCALE GENOMIC DNA]</scope>
</reference>
<dbReference type="Gene3D" id="1.20.900.10">
    <property type="entry name" value="Dbl homology (DH) domain"/>
    <property type="match status" value="1"/>
</dbReference>
<proteinExistence type="predicted"/>
<evidence type="ECO:0000313" key="2">
    <source>
        <dbReference type="EMBL" id="CBY16188.1"/>
    </source>
</evidence>